<proteinExistence type="predicted"/>
<dbReference type="Gene3D" id="3.60.20.10">
    <property type="entry name" value="Glutamine Phosphoribosylpyrophosphate, subunit 1, domain 1"/>
    <property type="match status" value="1"/>
</dbReference>
<evidence type="ECO:0000313" key="2">
    <source>
        <dbReference type="Proteomes" id="UP000310760"/>
    </source>
</evidence>
<dbReference type="AlphaFoldDB" id="A0A4S2FGE8"/>
<dbReference type="Proteomes" id="UP000310760">
    <property type="component" value="Unassembled WGS sequence"/>
</dbReference>
<accession>A0A4S2FGE8</accession>
<reference evidence="1 2" key="1">
    <citation type="submission" date="2019-04" db="EMBL/GenBank/DDBJ databases">
        <title>Microbes associate with the intestines of laboratory mice.</title>
        <authorList>
            <person name="Navarre W."/>
            <person name="Wong E."/>
            <person name="Huang K."/>
            <person name="Tropini C."/>
            <person name="Ng K."/>
            <person name="Yu B."/>
        </authorList>
    </citation>
    <scope>NUCLEOTIDE SEQUENCE [LARGE SCALE GENOMIC DNA]</scope>
    <source>
        <strain evidence="1 2">NM22_B1</strain>
    </source>
</reference>
<dbReference type="EMBL" id="SRYJ01000051">
    <property type="protein sequence ID" value="TGY67842.1"/>
    <property type="molecule type" value="Genomic_DNA"/>
</dbReference>
<protein>
    <submittedName>
        <fullName evidence="1">Uncharacterized protein</fullName>
    </submittedName>
</protein>
<name>A0A4S2FGE8_9BACT</name>
<organism evidence="1 2">
    <name type="scientific">Phocaeicola sartorii</name>
    <dbReference type="NCBI Taxonomy" id="671267"/>
    <lineage>
        <taxon>Bacteria</taxon>
        <taxon>Pseudomonadati</taxon>
        <taxon>Bacteroidota</taxon>
        <taxon>Bacteroidia</taxon>
        <taxon>Bacteroidales</taxon>
        <taxon>Bacteroidaceae</taxon>
        <taxon>Phocaeicola</taxon>
    </lineage>
</organism>
<dbReference type="RefSeq" id="WP_135952519.1">
    <property type="nucleotide sequence ID" value="NZ_CAOOJZ010000001.1"/>
</dbReference>
<sequence length="236" mass="26305">MSLIIALYLGEGIVMASDSRTTYNSTITNPDGSTVCDHGVHFSDSTYKTFLTNKGVGISTCGQASITNKPIAGFIEDFISQHQNDDIETIKDEIVPYFKHLDPNIDTHFIVGGYHLTDGGKYEQKLYRILTLTNEIIPLDTTIQGAIWDGEIDILGRILTPVHISSSSTYVPMAQFNVPFNHFTLQDAIDFAKYAIQATIDTMKFQERVKTVGGAVDILIIKPDNAFWITRKELHK</sequence>
<evidence type="ECO:0000313" key="1">
    <source>
        <dbReference type="EMBL" id="TGY67842.1"/>
    </source>
</evidence>
<gene>
    <name evidence="1" type="ORF">E5339_18490</name>
</gene>
<comment type="caution">
    <text evidence="1">The sequence shown here is derived from an EMBL/GenBank/DDBJ whole genome shotgun (WGS) entry which is preliminary data.</text>
</comment>
<dbReference type="InterPro" id="IPR029055">
    <property type="entry name" value="Ntn_hydrolases_N"/>
</dbReference>